<accession>A0A3M7G7Y2</accession>
<dbReference type="AlphaFoldDB" id="A0A3M7G7Y2"/>
<feature type="region of interest" description="Disordered" evidence="4">
    <location>
        <begin position="1"/>
        <end position="25"/>
    </location>
</feature>
<comment type="caution">
    <text evidence="6">The sequence shown here is derived from an EMBL/GenBank/DDBJ whole genome shotgun (WGS) entry which is preliminary data.</text>
</comment>
<proteinExistence type="predicted"/>
<dbReference type="SUPFAM" id="SSF57701">
    <property type="entry name" value="Zn2/Cys6 DNA-binding domain"/>
    <property type="match status" value="1"/>
</dbReference>
<keyword evidence="3" id="KW-0539">Nucleus</keyword>
<evidence type="ECO:0000256" key="4">
    <source>
        <dbReference type="SAM" id="MobiDB-lite"/>
    </source>
</evidence>
<evidence type="ECO:0000256" key="2">
    <source>
        <dbReference type="ARBA" id="ARBA00022723"/>
    </source>
</evidence>
<name>A0A3M7G7Y2_HORWE</name>
<evidence type="ECO:0000259" key="5">
    <source>
        <dbReference type="PROSITE" id="PS50048"/>
    </source>
</evidence>
<dbReference type="EMBL" id="QWIQ01000269">
    <property type="protein sequence ID" value="RMY97232.1"/>
    <property type="molecule type" value="Genomic_DNA"/>
</dbReference>
<dbReference type="CDD" id="cd12148">
    <property type="entry name" value="fungal_TF_MHR"/>
    <property type="match status" value="1"/>
</dbReference>
<dbReference type="InterPro" id="IPR036864">
    <property type="entry name" value="Zn2-C6_fun-type_DNA-bd_sf"/>
</dbReference>
<sequence length="743" mass="82728">MLKERAEIEADMATSAGHTPSGSEDHQHIRLACQACQRKKIKCDRSFPCGQCNRSSLQCVPSTRKPRTRHVGKRAVDSELRSRISKLEGLVESLSGEVGMASGSPGPEDFTPPEESASILQQAQIDPDNVASPTVGKYMGSTFWSSLTTEVQALRDALEEDRGDDEPEPTSPTTSSNGLDAAPSANEYDFIICPPTSIYVMPRALEEPSPQMQAILYGTFIENVAPMFKVFHIPTLRRFVERGMPYLGQDPGSLPNRAVKASLWFSAVNTISDNECQARFHQTRAILMQQYRRIVDVLLAQADVMNTSDLAVLQAFVTTLIASRISDVSRRAWTMTALVVRIARAMDLHHEAPGRTAFETELRRRAWHAIRFLDVFTAMDRATEPIITGGSYTTPRPNNVNDSEFDETSNTIPNHENRLTDMAFALLASEATGVTQRLNTPEIKPSGDTWQLRLEIAQSFGKQVHEKYVQHCDMSIPFHRLISAVAKSMSAGMVLRAVRPMQRHVSSVPPRIDSPYVLRIAVDALRQNEKVYEDPEAERWRWLVWVAWHPLAVALAGLCSIRGTPLAAEAWSVVDKSYTRHSTHVADTRNGMLWRPIEKLYRKARSFRDAGQRSPQPVAKQTQTPPADLNSSVPPPFYNSPSFQSSLPPFPDNPAPLDPMMITSPMHFNAMTSSNDFSFANDPLMNIAPAPAAGDANSWLDWENIMSDFESMPMDVGGDYSAQAYQSLPEGQRWPNVLHNDLV</sequence>
<dbReference type="SMART" id="SM00066">
    <property type="entry name" value="GAL4"/>
    <property type="match status" value="1"/>
</dbReference>
<reference evidence="6 7" key="1">
    <citation type="journal article" date="2018" name="BMC Genomics">
        <title>Genomic evidence for intraspecific hybridization in a clonal and extremely halotolerant yeast.</title>
        <authorList>
            <person name="Gostincar C."/>
            <person name="Stajich J.E."/>
            <person name="Zupancic J."/>
            <person name="Zalar P."/>
            <person name="Gunde-Cimerman N."/>
        </authorList>
    </citation>
    <scope>NUCLEOTIDE SEQUENCE [LARGE SCALE GENOMIC DNA]</scope>
    <source>
        <strain evidence="6 7">EXF-171</strain>
    </source>
</reference>
<dbReference type="CDD" id="cd00067">
    <property type="entry name" value="GAL4"/>
    <property type="match status" value="1"/>
</dbReference>
<dbReference type="InterPro" id="IPR007219">
    <property type="entry name" value="XnlR_reg_dom"/>
</dbReference>
<dbReference type="GO" id="GO:0000981">
    <property type="term" value="F:DNA-binding transcription factor activity, RNA polymerase II-specific"/>
    <property type="evidence" value="ECO:0007669"/>
    <property type="project" value="InterPro"/>
</dbReference>
<dbReference type="PROSITE" id="PS50048">
    <property type="entry name" value="ZN2_CY6_FUNGAL_2"/>
    <property type="match status" value="1"/>
</dbReference>
<dbReference type="InterPro" id="IPR050613">
    <property type="entry name" value="Sec_Metabolite_Reg"/>
</dbReference>
<feature type="compositionally biased region" description="Polar residues" evidence="4">
    <location>
        <begin position="613"/>
        <end position="632"/>
    </location>
</feature>
<dbReference type="Proteomes" id="UP000281468">
    <property type="component" value="Unassembled WGS sequence"/>
</dbReference>
<feature type="region of interest" description="Disordered" evidence="4">
    <location>
        <begin position="387"/>
        <end position="407"/>
    </location>
</feature>
<feature type="region of interest" description="Disordered" evidence="4">
    <location>
        <begin position="606"/>
        <end position="635"/>
    </location>
</feature>
<dbReference type="SMART" id="SM00906">
    <property type="entry name" value="Fungal_trans"/>
    <property type="match status" value="1"/>
</dbReference>
<dbReference type="PANTHER" id="PTHR31001">
    <property type="entry name" value="UNCHARACTERIZED TRANSCRIPTIONAL REGULATORY PROTEIN"/>
    <property type="match status" value="1"/>
</dbReference>
<feature type="compositionally biased region" description="Acidic residues" evidence="4">
    <location>
        <begin position="158"/>
        <end position="168"/>
    </location>
</feature>
<keyword evidence="2" id="KW-0479">Metal-binding</keyword>
<dbReference type="PANTHER" id="PTHR31001:SF50">
    <property type="entry name" value="ZN(II)2CYS6 TRANSCRIPTION FACTOR (EUROFUNG)"/>
    <property type="match status" value="1"/>
</dbReference>
<dbReference type="Gene3D" id="4.10.240.10">
    <property type="entry name" value="Zn(2)-C6 fungal-type DNA-binding domain"/>
    <property type="match status" value="1"/>
</dbReference>
<feature type="domain" description="Zn(2)-C6 fungal-type" evidence="5">
    <location>
        <begin position="32"/>
        <end position="60"/>
    </location>
</feature>
<dbReference type="Pfam" id="PF00172">
    <property type="entry name" value="Zn_clus"/>
    <property type="match status" value="1"/>
</dbReference>
<organism evidence="6 7">
    <name type="scientific">Hortaea werneckii</name>
    <name type="common">Black yeast</name>
    <name type="synonym">Cladosporium werneckii</name>
    <dbReference type="NCBI Taxonomy" id="91943"/>
    <lineage>
        <taxon>Eukaryota</taxon>
        <taxon>Fungi</taxon>
        <taxon>Dikarya</taxon>
        <taxon>Ascomycota</taxon>
        <taxon>Pezizomycotina</taxon>
        <taxon>Dothideomycetes</taxon>
        <taxon>Dothideomycetidae</taxon>
        <taxon>Mycosphaerellales</taxon>
        <taxon>Teratosphaeriaceae</taxon>
        <taxon>Hortaea</taxon>
    </lineage>
</organism>
<evidence type="ECO:0000313" key="6">
    <source>
        <dbReference type="EMBL" id="RMY97232.1"/>
    </source>
</evidence>
<protein>
    <recommendedName>
        <fullName evidence="5">Zn(2)-C6 fungal-type domain-containing protein</fullName>
    </recommendedName>
</protein>
<dbReference type="GO" id="GO:0003677">
    <property type="term" value="F:DNA binding"/>
    <property type="evidence" value="ECO:0007669"/>
    <property type="project" value="InterPro"/>
</dbReference>
<dbReference type="InterPro" id="IPR001138">
    <property type="entry name" value="Zn2Cys6_DnaBD"/>
</dbReference>
<dbReference type="GO" id="GO:0008270">
    <property type="term" value="F:zinc ion binding"/>
    <property type="evidence" value="ECO:0007669"/>
    <property type="project" value="InterPro"/>
</dbReference>
<feature type="region of interest" description="Disordered" evidence="4">
    <location>
        <begin position="158"/>
        <end position="182"/>
    </location>
</feature>
<evidence type="ECO:0000256" key="3">
    <source>
        <dbReference type="ARBA" id="ARBA00023242"/>
    </source>
</evidence>
<dbReference type="GO" id="GO:0005634">
    <property type="term" value="C:nucleus"/>
    <property type="evidence" value="ECO:0007669"/>
    <property type="project" value="UniProtKB-SubCell"/>
</dbReference>
<evidence type="ECO:0000256" key="1">
    <source>
        <dbReference type="ARBA" id="ARBA00004123"/>
    </source>
</evidence>
<dbReference type="Pfam" id="PF04082">
    <property type="entry name" value="Fungal_trans"/>
    <property type="match status" value="1"/>
</dbReference>
<gene>
    <name evidence="6" type="ORF">D0862_08154</name>
</gene>
<evidence type="ECO:0000313" key="7">
    <source>
        <dbReference type="Proteomes" id="UP000281468"/>
    </source>
</evidence>
<comment type="subcellular location">
    <subcellularLocation>
        <location evidence="1">Nucleus</location>
    </subcellularLocation>
</comment>
<dbReference type="GO" id="GO:0006351">
    <property type="term" value="P:DNA-templated transcription"/>
    <property type="evidence" value="ECO:0007669"/>
    <property type="project" value="InterPro"/>
</dbReference>
<feature type="compositionally biased region" description="Polar residues" evidence="4">
    <location>
        <begin position="390"/>
        <end position="407"/>
    </location>
</feature>
<feature type="region of interest" description="Disordered" evidence="4">
    <location>
        <begin position="97"/>
        <end position="117"/>
    </location>
</feature>